<evidence type="ECO:0000313" key="2">
    <source>
        <dbReference type="EMBL" id="SDI31219.1"/>
    </source>
</evidence>
<dbReference type="InterPro" id="IPR050789">
    <property type="entry name" value="Diverse_Enzym_Activities"/>
</dbReference>
<sequence>MMLDDLQKNLEDAARAHGVPGAAIAVWADGALHEAATGVLNVNTGVEATVDSVFQVGSTSKVWTAALVMQLVEEGLVDLDKPVATYLPEFTLADADAAARVTVRHLLTHTGGFEGDIFTDTGRGDDCVDIYVKGLSTAAQVTPPGEALAYCNSGYIVLGALVARLRGAVWEQVVRERLLTPLGCTQAALYPEEALLFRAAFGHVTPPGASEPVPAPHWQLPRSLGPAGSMLNLAPRELVRFARMILAGGVAEDGTRVLAEESVRQMLTPQFKVPDLPGFGGHWGLGFTIMGWGNGAYGHTGGTIGQSTIWWIAPESGVVLAVNANGGDVDSLVEDVVNPITSQAGLVPETRPVPPAEPARADAAPYVGVYAGPQVRYNVAAVDGALEVKITVTGPISALGLPDTAVRFVAYGEHTFIGTEPLGGQHQVISFAMKDGRAARLFDGRALPRV</sequence>
<dbReference type="AlphaFoldDB" id="A0A1G8JIV5"/>
<dbReference type="InterPro" id="IPR001466">
    <property type="entry name" value="Beta-lactam-related"/>
</dbReference>
<dbReference type="Pfam" id="PF00144">
    <property type="entry name" value="Beta-lactamase"/>
    <property type="match status" value="1"/>
</dbReference>
<dbReference type="Gene3D" id="3.40.710.10">
    <property type="entry name" value="DD-peptidase/beta-lactamase superfamily"/>
    <property type="match status" value="1"/>
</dbReference>
<dbReference type="PANTHER" id="PTHR43283">
    <property type="entry name" value="BETA-LACTAMASE-RELATED"/>
    <property type="match status" value="1"/>
</dbReference>
<name>A0A1G8JIV5_9ACTN</name>
<proteinExistence type="predicted"/>
<dbReference type="RefSeq" id="WP_245691496.1">
    <property type="nucleotide sequence ID" value="NZ_FNCN01000043.1"/>
</dbReference>
<dbReference type="EMBL" id="FNCN01000043">
    <property type="protein sequence ID" value="SDI31219.1"/>
    <property type="molecule type" value="Genomic_DNA"/>
</dbReference>
<evidence type="ECO:0000259" key="1">
    <source>
        <dbReference type="Pfam" id="PF00144"/>
    </source>
</evidence>
<organism evidence="2 3">
    <name type="scientific">Sinosporangium album</name>
    <dbReference type="NCBI Taxonomy" id="504805"/>
    <lineage>
        <taxon>Bacteria</taxon>
        <taxon>Bacillati</taxon>
        <taxon>Actinomycetota</taxon>
        <taxon>Actinomycetes</taxon>
        <taxon>Streptosporangiales</taxon>
        <taxon>Streptosporangiaceae</taxon>
        <taxon>Sinosporangium</taxon>
    </lineage>
</organism>
<gene>
    <name evidence="2" type="ORF">SAMN05421505_14343</name>
</gene>
<feature type="domain" description="Beta-lactamase-related" evidence="1">
    <location>
        <begin position="8"/>
        <end position="328"/>
    </location>
</feature>
<reference evidence="2 3" key="1">
    <citation type="submission" date="2016-10" db="EMBL/GenBank/DDBJ databases">
        <authorList>
            <person name="de Groot N.N."/>
        </authorList>
    </citation>
    <scope>NUCLEOTIDE SEQUENCE [LARGE SCALE GENOMIC DNA]</scope>
    <source>
        <strain evidence="2 3">CPCC 201354</strain>
    </source>
</reference>
<evidence type="ECO:0000313" key="3">
    <source>
        <dbReference type="Proteomes" id="UP000198923"/>
    </source>
</evidence>
<dbReference type="InterPro" id="IPR012338">
    <property type="entry name" value="Beta-lactam/transpept-like"/>
</dbReference>
<dbReference type="STRING" id="504805.SAMN05421505_14343"/>
<keyword evidence="3" id="KW-1185">Reference proteome</keyword>
<protein>
    <submittedName>
        <fullName evidence="2">CubicO group peptidase, beta-lactamase class C family</fullName>
    </submittedName>
</protein>
<accession>A0A1G8JIV5</accession>
<dbReference type="Proteomes" id="UP000198923">
    <property type="component" value="Unassembled WGS sequence"/>
</dbReference>
<dbReference type="PANTHER" id="PTHR43283:SF3">
    <property type="entry name" value="BETA-LACTAMASE FAMILY PROTEIN (AFU_ORTHOLOGUE AFUA_5G07500)"/>
    <property type="match status" value="1"/>
</dbReference>
<dbReference type="SUPFAM" id="SSF56601">
    <property type="entry name" value="beta-lactamase/transpeptidase-like"/>
    <property type="match status" value="1"/>
</dbReference>